<comment type="caution">
    <text evidence="3">The sequence shown here is derived from an EMBL/GenBank/DDBJ whole genome shotgun (WGS) entry which is preliminary data.</text>
</comment>
<protein>
    <recommendedName>
        <fullName evidence="2">Ig-like domain-containing protein</fullName>
    </recommendedName>
</protein>
<accession>A0ABD5ZXM1</accession>
<dbReference type="GeneID" id="96953789"/>
<organism evidence="3 4">
    <name type="scientific">Haloplanus litoreus</name>
    <dbReference type="NCBI Taxonomy" id="767515"/>
    <lineage>
        <taxon>Archaea</taxon>
        <taxon>Methanobacteriati</taxon>
        <taxon>Methanobacteriota</taxon>
        <taxon>Stenosarchaea group</taxon>
        <taxon>Halobacteria</taxon>
        <taxon>Halobacteriales</taxon>
        <taxon>Haloferacaceae</taxon>
        <taxon>Haloplanus</taxon>
    </lineage>
</organism>
<dbReference type="InterPro" id="IPR058929">
    <property type="entry name" value="Ig_halo"/>
</dbReference>
<reference evidence="3 4" key="1">
    <citation type="journal article" date="2019" name="Int. J. Syst. Evol. Microbiol.">
        <title>The Global Catalogue of Microorganisms (GCM) 10K type strain sequencing project: providing services to taxonomists for standard genome sequencing and annotation.</title>
        <authorList>
            <consortium name="The Broad Institute Genomics Platform"/>
            <consortium name="The Broad Institute Genome Sequencing Center for Infectious Disease"/>
            <person name="Wu L."/>
            <person name="Ma J."/>
        </authorList>
    </citation>
    <scope>NUCLEOTIDE SEQUENCE [LARGE SCALE GENOMIC DNA]</scope>
    <source>
        <strain evidence="3 4">GX21</strain>
    </source>
</reference>
<evidence type="ECO:0000256" key="1">
    <source>
        <dbReference type="SAM" id="MobiDB-lite"/>
    </source>
</evidence>
<dbReference type="EMBL" id="JBHTAT010000001">
    <property type="protein sequence ID" value="MFC7255430.1"/>
    <property type="molecule type" value="Genomic_DNA"/>
</dbReference>
<feature type="domain" description="Ig-like" evidence="2">
    <location>
        <begin position="84"/>
        <end position="140"/>
    </location>
</feature>
<gene>
    <name evidence="3" type="ORF">ACFQKE_09025</name>
</gene>
<evidence type="ECO:0000259" key="2">
    <source>
        <dbReference type="Pfam" id="PF25942"/>
    </source>
</evidence>
<dbReference type="Pfam" id="PF25942">
    <property type="entry name" value="Ig_halo"/>
    <property type="match status" value="1"/>
</dbReference>
<dbReference type="AlphaFoldDB" id="A0ABD5ZXM1"/>
<keyword evidence="4" id="KW-1185">Reference proteome</keyword>
<sequence>MTAPRRSDDVDRGGTADRRTVLAVGAMALSVTTAGCVTPPRDSGGTASNATETATSGVTPTPTRSATPGPDPILVVVSNGRDVAVDVTLTVTRDGTPVFGDTVIVDPNSRRTVDPGIDATGTYELTVTLADGTEHVRPFSVEEYDLRMGSNLIVTVGERIRVVMEE</sequence>
<name>A0ABD5ZXM1_9EURY</name>
<proteinExistence type="predicted"/>
<evidence type="ECO:0000313" key="3">
    <source>
        <dbReference type="EMBL" id="MFC7255430.1"/>
    </source>
</evidence>
<feature type="region of interest" description="Disordered" evidence="1">
    <location>
        <begin position="34"/>
        <end position="71"/>
    </location>
</feature>
<dbReference type="RefSeq" id="WP_379703657.1">
    <property type="nucleotide sequence ID" value="NZ_JBHTAT010000001.1"/>
</dbReference>
<evidence type="ECO:0000313" key="4">
    <source>
        <dbReference type="Proteomes" id="UP001596434"/>
    </source>
</evidence>
<feature type="compositionally biased region" description="Polar residues" evidence="1">
    <location>
        <begin position="45"/>
        <end position="66"/>
    </location>
</feature>
<dbReference type="Proteomes" id="UP001596434">
    <property type="component" value="Unassembled WGS sequence"/>
</dbReference>